<feature type="transmembrane region" description="Helical" evidence="7">
    <location>
        <begin position="194"/>
        <end position="212"/>
    </location>
</feature>
<feature type="transmembrane region" description="Helical" evidence="7">
    <location>
        <begin position="65"/>
        <end position="85"/>
    </location>
</feature>
<evidence type="ECO:0000313" key="8">
    <source>
        <dbReference type="EMBL" id="KAK3053233.1"/>
    </source>
</evidence>
<dbReference type="Pfam" id="PF01184">
    <property type="entry name" value="Gpr1_Fun34_YaaH"/>
    <property type="match status" value="1"/>
</dbReference>
<gene>
    <name evidence="8" type="ORF">LTR09_005859</name>
</gene>
<comment type="subcellular location">
    <subcellularLocation>
        <location evidence="1">Membrane</location>
        <topology evidence="1">Multi-pass membrane protein</topology>
    </subcellularLocation>
</comment>
<feature type="transmembrane region" description="Helical" evidence="7">
    <location>
        <begin position="154"/>
        <end position="174"/>
    </location>
</feature>
<evidence type="ECO:0000256" key="2">
    <source>
        <dbReference type="ARBA" id="ARBA00005587"/>
    </source>
</evidence>
<evidence type="ECO:0000256" key="3">
    <source>
        <dbReference type="ARBA" id="ARBA00022692"/>
    </source>
</evidence>
<evidence type="ECO:0000313" key="9">
    <source>
        <dbReference type="Proteomes" id="UP001271007"/>
    </source>
</evidence>
<dbReference type="InterPro" id="IPR000791">
    <property type="entry name" value="Gpr1/Fun34/SatP-like"/>
</dbReference>
<evidence type="ECO:0000256" key="6">
    <source>
        <dbReference type="SAM" id="MobiDB-lite"/>
    </source>
</evidence>
<evidence type="ECO:0000256" key="5">
    <source>
        <dbReference type="ARBA" id="ARBA00023136"/>
    </source>
</evidence>
<dbReference type="EMBL" id="JAWDJX010000017">
    <property type="protein sequence ID" value="KAK3053233.1"/>
    <property type="molecule type" value="Genomic_DNA"/>
</dbReference>
<organism evidence="8 9">
    <name type="scientific">Extremus antarcticus</name>
    <dbReference type="NCBI Taxonomy" id="702011"/>
    <lineage>
        <taxon>Eukaryota</taxon>
        <taxon>Fungi</taxon>
        <taxon>Dikarya</taxon>
        <taxon>Ascomycota</taxon>
        <taxon>Pezizomycotina</taxon>
        <taxon>Dothideomycetes</taxon>
        <taxon>Dothideomycetidae</taxon>
        <taxon>Mycosphaerellales</taxon>
        <taxon>Extremaceae</taxon>
        <taxon>Extremus</taxon>
    </lineage>
</organism>
<keyword evidence="3 7" id="KW-0812">Transmembrane</keyword>
<dbReference type="PANTHER" id="PTHR31123">
    <property type="entry name" value="ACCUMULATION OF DYADS PROTEIN 2-RELATED"/>
    <property type="match status" value="1"/>
</dbReference>
<evidence type="ECO:0000256" key="1">
    <source>
        <dbReference type="ARBA" id="ARBA00004141"/>
    </source>
</evidence>
<proteinExistence type="inferred from homology"/>
<feature type="region of interest" description="Disordered" evidence="6">
    <location>
        <begin position="1"/>
        <end position="29"/>
    </location>
</feature>
<comment type="similarity">
    <text evidence="2">Belongs to the acetate uptake transporter (AceTr) (TC 2.A.96) family.</text>
</comment>
<dbReference type="GO" id="GO:0015123">
    <property type="term" value="F:acetate transmembrane transporter activity"/>
    <property type="evidence" value="ECO:0007669"/>
    <property type="project" value="TreeGrafter"/>
</dbReference>
<evidence type="ECO:0000256" key="7">
    <source>
        <dbReference type="SAM" id="Phobius"/>
    </source>
</evidence>
<comment type="caution">
    <text evidence="8">The sequence shown here is derived from an EMBL/GenBank/DDBJ whole genome shotgun (WGS) entry which is preliminary data.</text>
</comment>
<feature type="transmembrane region" description="Helical" evidence="7">
    <location>
        <begin position="126"/>
        <end position="147"/>
    </location>
</feature>
<dbReference type="PANTHER" id="PTHR31123:SF4">
    <property type="entry name" value="PROTEIN ALCS"/>
    <property type="match status" value="1"/>
</dbReference>
<name>A0AAJ0DNJ5_9PEZI</name>
<keyword evidence="9" id="KW-1185">Reference proteome</keyword>
<sequence length="246" mass="26527">MSPSPPHRASSEDDNIATHTTDGLGLKQTGTNVTISPELWEKLYITPKTPHADDSYKKFANPTPLGFVGFVISTFTFSMVLMGWAGASLFAVFWLSFGMLQLPTLGLAAAYSPTGSAAEGLASPKYNAVVALYLIVWGFALFTFFIFTLKTNAVIAAIFFFVTLGSWVLAGAYFKVASGDYVMAGHLQTAGGALLFIVALLGWYMTFVIMAAEMRFGINFPVGDLSHFWPSTNVAISDEEKAAKQA</sequence>
<keyword evidence="4 7" id="KW-1133">Transmembrane helix</keyword>
<keyword evidence="5 7" id="KW-0472">Membrane</keyword>
<feature type="transmembrane region" description="Helical" evidence="7">
    <location>
        <begin position="92"/>
        <end position="114"/>
    </location>
</feature>
<reference evidence="8" key="1">
    <citation type="submission" date="2023-04" db="EMBL/GenBank/DDBJ databases">
        <title>Black Yeasts Isolated from many extreme environments.</title>
        <authorList>
            <person name="Coleine C."/>
            <person name="Stajich J.E."/>
            <person name="Selbmann L."/>
        </authorList>
    </citation>
    <scope>NUCLEOTIDE SEQUENCE</scope>
    <source>
        <strain evidence="8">CCFEE 5312</strain>
    </source>
</reference>
<evidence type="ECO:0000256" key="4">
    <source>
        <dbReference type="ARBA" id="ARBA00022989"/>
    </source>
</evidence>
<accession>A0AAJ0DNJ5</accession>
<dbReference type="AlphaFoldDB" id="A0AAJ0DNJ5"/>
<protein>
    <submittedName>
        <fullName evidence="8">Uncharacterized protein</fullName>
    </submittedName>
</protein>
<dbReference type="InterPro" id="IPR051633">
    <property type="entry name" value="AceTr"/>
</dbReference>
<dbReference type="GO" id="GO:0005886">
    <property type="term" value="C:plasma membrane"/>
    <property type="evidence" value="ECO:0007669"/>
    <property type="project" value="TreeGrafter"/>
</dbReference>
<dbReference type="Proteomes" id="UP001271007">
    <property type="component" value="Unassembled WGS sequence"/>
</dbReference>